<keyword evidence="2" id="KW-1185">Reference proteome</keyword>
<sequence>MAEQTTLPTADLIDLAAIDRAHAAANKEALLEHARLGRPVCESRDGKVVWLTPAEIFARYGLDEFGREKAA</sequence>
<reference evidence="1 2" key="1">
    <citation type="submission" date="2021-04" db="EMBL/GenBank/DDBJ databases">
        <authorList>
            <person name="Ivanova A."/>
        </authorList>
    </citation>
    <scope>NUCLEOTIDE SEQUENCE [LARGE SCALE GENOMIC DNA]</scope>
    <source>
        <strain evidence="1 2">G18</strain>
    </source>
</reference>
<organism evidence="1 2">
    <name type="scientific">Gemmata palustris</name>
    <dbReference type="NCBI Taxonomy" id="2822762"/>
    <lineage>
        <taxon>Bacteria</taxon>
        <taxon>Pseudomonadati</taxon>
        <taxon>Planctomycetota</taxon>
        <taxon>Planctomycetia</taxon>
        <taxon>Gemmatales</taxon>
        <taxon>Gemmataceae</taxon>
        <taxon>Gemmata</taxon>
    </lineage>
</organism>
<dbReference type="RefSeq" id="WP_210654182.1">
    <property type="nucleotide sequence ID" value="NZ_JAGKQQ010000001.1"/>
</dbReference>
<comment type="caution">
    <text evidence="1">The sequence shown here is derived from an EMBL/GenBank/DDBJ whole genome shotgun (WGS) entry which is preliminary data.</text>
</comment>
<dbReference type="Proteomes" id="UP000676565">
    <property type="component" value="Unassembled WGS sequence"/>
</dbReference>
<accession>A0ABS5BQZ7</accession>
<gene>
    <name evidence="1" type="ORF">J8F10_12750</name>
</gene>
<protein>
    <recommendedName>
        <fullName evidence="3">Prevent-host-death protein</fullName>
    </recommendedName>
</protein>
<evidence type="ECO:0008006" key="3">
    <source>
        <dbReference type="Google" id="ProtNLM"/>
    </source>
</evidence>
<name>A0ABS5BQZ7_9BACT</name>
<dbReference type="EMBL" id="JAGKQQ010000001">
    <property type="protein sequence ID" value="MBP3956152.1"/>
    <property type="molecule type" value="Genomic_DNA"/>
</dbReference>
<evidence type="ECO:0000313" key="1">
    <source>
        <dbReference type="EMBL" id="MBP3956152.1"/>
    </source>
</evidence>
<proteinExistence type="predicted"/>
<evidence type="ECO:0000313" key="2">
    <source>
        <dbReference type="Proteomes" id="UP000676565"/>
    </source>
</evidence>